<dbReference type="Pfam" id="PF07719">
    <property type="entry name" value="TPR_2"/>
    <property type="match status" value="1"/>
</dbReference>
<evidence type="ECO:0000313" key="4">
    <source>
        <dbReference type="EMBL" id="PIT14924.1"/>
    </source>
</evidence>
<evidence type="ECO:0000256" key="1">
    <source>
        <dbReference type="ARBA" id="ARBA00022737"/>
    </source>
</evidence>
<evidence type="ECO:0000256" key="2">
    <source>
        <dbReference type="ARBA" id="ARBA00022803"/>
    </source>
</evidence>
<reference evidence="4 5" key="1">
    <citation type="journal article" date="2017" name="MBio">
        <title>Type VI secretion-mediated competition in the bee gut microbiome.</title>
        <authorList>
            <person name="Steele M.I."/>
            <person name="Kwong W.K."/>
            <person name="Powell J.E."/>
            <person name="Whiteley M."/>
            <person name="Moran N.A."/>
        </authorList>
    </citation>
    <scope>NUCLEOTIDE SEQUENCE [LARGE SCALE GENOMIC DNA]</scope>
    <source>
        <strain evidence="4 5">App2-2</strain>
    </source>
</reference>
<dbReference type="SUPFAM" id="SSF48452">
    <property type="entry name" value="TPR-like"/>
    <property type="match status" value="1"/>
</dbReference>
<evidence type="ECO:0000256" key="3">
    <source>
        <dbReference type="PROSITE-ProRule" id="PRU00339"/>
    </source>
</evidence>
<sequence length="149" mass="17422">MKELSNVDPDLEQSIISIVEDGNVFNVNKNYSSALQNYQKAWALLPEPKLEWELISLWLSGSFYTTYFNLKDYENAKIWAHSKLAATSSDIDTGPYIDLGMVYYELGQYDEAYKYFNAAYECGKARAFKERPKKYLDFYLKETKQKDKK</sequence>
<name>A0A2N9WTK5_9NEIS</name>
<dbReference type="AlphaFoldDB" id="A0A2N9WTK5"/>
<dbReference type="EMBL" id="MDVB01000070">
    <property type="protein sequence ID" value="PIT14924.1"/>
    <property type="molecule type" value="Genomic_DNA"/>
</dbReference>
<organism evidence="4 5">
    <name type="scientific">Snodgrassella alvi</name>
    <dbReference type="NCBI Taxonomy" id="1196083"/>
    <lineage>
        <taxon>Bacteria</taxon>
        <taxon>Pseudomonadati</taxon>
        <taxon>Pseudomonadota</taxon>
        <taxon>Betaproteobacteria</taxon>
        <taxon>Neisseriales</taxon>
        <taxon>Neisseriaceae</taxon>
        <taxon>Snodgrassella</taxon>
    </lineage>
</organism>
<keyword evidence="2 3" id="KW-0802">TPR repeat</keyword>
<dbReference type="SMART" id="SM00028">
    <property type="entry name" value="TPR"/>
    <property type="match status" value="2"/>
</dbReference>
<gene>
    <name evidence="4" type="ORF">BGI32_06620</name>
</gene>
<evidence type="ECO:0008006" key="6">
    <source>
        <dbReference type="Google" id="ProtNLM"/>
    </source>
</evidence>
<dbReference type="RefSeq" id="WP_100090621.1">
    <property type="nucleotide sequence ID" value="NZ_MDVB01000070.1"/>
</dbReference>
<feature type="repeat" description="TPR" evidence="3">
    <location>
        <begin position="93"/>
        <end position="126"/>
    </location>
</feature>
<dbReference type="InterPro" id="IPR013105">
    <property type="entry name" value="TPR_2"/>
</dbReference>
<dbReference type="Proteomes" id="UP000231293">
    <property type="component" value="Unassembled WGS sequence"/>
</dbReference>
<proteinExistence type="predicted"/>
<accession>A0A2N9WTK5</accession>
<dbReference type="PROSITE" id="PS50293">
    <property type="entry name" value="TPR_REGION"/>
    <property type="match status" value="1"/>
</dbReference>
<dbReference type="InterPro" id="IPR019734">
    <property type="entry name" value="TPR_rpt"/>
</dbReference>
<evidence type="ECO:0000313" key="5">
    <source>
        <dbReference type="Proteomes" id="UP000231293"/>
    </source>
</evidence>
<protein>
    <recommendedName>
        <fullName evidence="6">Tetratricopeptide repeat protein</fullName>
    </recommendedName>
</protein>
<comment type="caution">
    <text evidence="4">The sequence shown here is derived from an EMBL/GenBank/DDBJ whole genome shotgun (WGS) entry which is preliminary data.</text>
</comment>
<dbReference type="Gene3D" id="1.25.40.10">
    <property type="entry name" value="Tetratricopeptide repeat domain"/>
    <property type="match status" value="1"/>
</dbReference>
<dbReference type="InterPro" id="IPR011990">
    <property type="entry name" value="TPR-like_helical_dom_sf"/>
</dbReference>
<keyword evidence="1" id="KW-0677">Repeat</keyword>
<dbReference type="PROSITE" id="PS50005">
    <property type="entry name" value="TPR"/>
    <property type="match status" value="1"/>
</dbReference>